<proteinExistence type="predicted"/>
<keyword evidence="2" id="KW-0472">Membrane</keyword>
<dbReference type="EMBL" id="CAJNOJ010000049">
    <property type="protein sequence ID" value="CAF0957989.1"/>
    <property type="molecule type" value="Genomic_DNA"/>
</dbReference>
<keyword evidence="2" id="KW-0812">Transmembrane</keyword>
<comment type="caution">
    <text evidence="3">The sequence shown here is derived from an EMBL/GenBank/DDBJ whole genome shotgun (WGS) entry which is preliminary data.</text>
</comment>
<feature type="region of interest" description="Disordered" evidence="1">
    <location>
        <begin position="63"/>
        <end position="82"/>
    </location>
</feature>
<dbReference type="EMBL" id="CAJNOR010000233">
    <property type="protein sequence ID" value="CAF0849787.1"/>
    <property type="molecule type" value="Genomic_DNA"/>
</dbReference>
<evidence type="ECO:0000313" key="5">
    <source>
        <dbReference type="Proteomes" id="UP000663828"/>
    </source>
</evidence>
<feature type="compositionally biased region" description="Polar residues" evidence="1">
    <location>
        <begin position="101"/>
        <end position="119"/>
    </location>
</feature>
<gene>
    <name evidence="4" type="ORF">EDS130_LOCUS12697</name>
    <name evidence="3" type="ORF">XAT740_LOCUS5419</name>
</gene>
<evidence type="ECO:0000256" key="1">
    <source>
        <dbReference type="SAM" id="MobiDB-lite"/>
    </source>
</evidence>
<dbReference type="OrthoDB" id="10049921at2759"/>
<feature type="region of interest" description="Disordered" evidence="1">
    <location>
        <begin position="101"/>
        <end position="156"/>
    </location>
</feature>
<feature type="compositionally biased region" description="Basic and acidic residues" evidence="1">
    <location>
        <begin position="71"/>
        <end position="82"/>
    </location>
</feature>
<dbReference type="Proteomes" id="UP000663828">
    <property type="component" value="Unassembled WGS sequence"/>
</dbReference>
<evidence type="ECO:0000313" key="3">
    <source>
        <dbReference type="EMBL" id="CAF0849787.1"/>
    </source>
</evidence>
<evidence type="ECO:0000256" key="2">
    <source>
        <dbReference type="SAM" id="Phobius"/>
    </source>
</evidence>
<evidence type="ECO:0000313" key="4">
    <source>
        <dbReference type="EMBL" id="CAF0957989.1"/>
    </source>
</evidence>
<dbReference type="AlphaFoldDB" id="A0A813WEY5"/>
<dbReference type="Proteomes" id="UP000663852">
    <property type="component" value="Unassembled WGS sequence"/>
</dbReference>
<keyword evidence="2" id="KW-1133">Transmembrane helix</keyword>
<feature type="transmembrane region" description="Helical" evidence="2">
    <location>
        <begin position="205"/>
        <end position="231"/>
    </location>
</feature>
<accession>A0A813WEY5</accession>
<reference evidence="3" key="1">
    <citation type="submission" date="2021-02" db="EMBL/GenBank/DDBJ databases">
        <authorList>
            <person name="Nowell W R."/>
        </authorList>
    </citation>
    <scope>NUCLEOTIDE SEQUENCE</scope>
</reference>
<name>A0A813WEY5_ADIRI</name>
<protein>
    <submittedName>
        <fullName evidence="3">Uncharacterized protein</fullName>
    </submittedName>
</protein>
<feature type="compositionally biased region" description="Low complexity" evidence="1">
    <location>
        <begin position="120"/>
        <end position="133"/>
    </location>
</feature>
<organism evidence="3 5">
    <name type="scientific">Adineta ricciae</name>
    <name type="common">Rotifer</name>
    <dbReference type="NCBI Taxonomy" id="249248"/>
    <lineage>
        <taxon>Eukaryota</taxon>
        <taxon>Metazoa</taxon>
        <taxon>Spiralia</taxon>
        <taxon>Gnathifera</taxon>
        <taxon>Rotifera</taxon>
        <taxon>Eurotatoria</taxon>
        <taxon>Bdelloidea</taxon>
        <taxon>Adinetida</taxon>
        <taxon>Adinetidae</taxon>
        <taxon>Adineta</taxon>
    </lineage>
</organism>
<sequence length="251" mass="28476">MNAMFNTNIEVKSNILQTKSSIQADDSYRIFRITKKQNDDSDDENIDGHHHMYILYKENNITSKPQRKSIKNSDRHGFDGWKRKSTKNKRLLFLHKTSCDSTSNEAKIPSSPSQITTDLSPSINSNDASSSQLSKKDKKQITDRHSNGQSFESDVLGTNLDGPNDAALNNLLARADQLETTVKKQDFNKIQRVSRTSIQQKRKRCLIACSTVSITLLIIITIIVVGMVMILKYKTPTDHVKKPSSIYDLFR</sequence>
<keyword evidence="5" id="KW-1185">Reference proteome</keyword>